<accession>A0A2D4JBE2</accession>
<sequence length="113" mass="12421">MVSRSPPAGWCRWTKETILSRGNALKCPTEAPHSLSLLLRVTKLGKGQEDPPPIPLRWPGGGAQEEGNTPSRQGLEELHPQHTPRGGRGHLETLLRSSWPPAPCHEDKSLINK</sequence>
<evidence type="ECO:0000256" key="1">
    <source>
        <dbReference type="SAM" id="MobiDB-lite"/>
    </source>
</evidence>
<dbReference type="EMBL" id="IACK01169146">
    <property type="protein sequence ID" value="LAA93734.1"/>
    <property type="molecule type" value="Transcribed_RNA"/>
</dbReference>
<name>A0A2D4JBE2_MICLE</name>
<organism evidence="2">
    <name type="scientific">Micrurus lemniscatus lemniscatus</name>
    <dbReference type="NCBI Taxonomy" id="129467"/>
    <lineage>
        <taxon>Eukaryota</taxon>
        <taxon>Metazoa</taxon>
        <taxon>Chordata</taxon>
        <taxon>Craniata</taxon>
        <taxon>Vertebrata</taxon>
        <taxon>Euteleostomi</taxon>
        <taxon>Lepidosauria</taxon>
        <taxon>Squamata</taxon>
        <taxon>Bifurcata</taxon>
        <taxon>Unidentata</taxon>
        <taxon>Episquamata</taxon>
        <taxon>Toxicofera</taxon>
        <taxon>Serpentes</taxon>
        <taxon>Colubroidea</taxon>
        <taxon>Elapidae</taxon>
        <taxon>Elapinae</taxon>
        <taxon>Micrurus</taxon>
    </lineage>
</organism>
<feature type="compositionally biased region" description="Basic and acidic residues" evidence="1">
    <location>
        <begin position="104"/>
        <end position="113"/>
    </location>
</feature>
<proteinExistence type="predicted"/>
<feature type="region of interest" description="Disordered" evidence="1">
    <location>
        <begin position="45"/>
        <end position="113"/>
    </location>
</feature>
<dbReference type="AlphaFoldDB" id="A0A2D4JBE2"/>
<reference evidence="2" key="1">
    <citation type="submission" date="2017-07" db="EMBL/GenBank/DDBJ databases">
        <authorList>
            <person name="Mikheyev A."/>
            <person name="Grau M."/>
        </authorList>
    </citation>
    <scope>NUCLEOTIDE SEQUENCE</scope>
    <source>
        <tissue evidence="2">Venom_gland</tissue>
    </source>
</reference>
<protein>
    <submittedName>
        <fullName evidence="2">Uncharacterized protein</fullName>
    </submittedName>
</protein>
<evidence type="ECO:0000313" key="2">
    <source>
        <dbReference type="EMBL" id="LAA93734.1"/>
    </source>
</evidence>
<reference evidence="2" key="2">
    <citation type="submission" date="2017-11" db="EMBL/GenBank/DDBJ databases">
        <title>Coralsnake Venomics: Analyses of Venom Gland Transcriptomes and Proteomes of Six Brazilian Taxa.</title>
        <authorList>
            <person name="Aird S.D."/>
            <person name="Jorge da Silva N."/>
            <person name="Qiu L."/>
            <person name="Villar-Briones A."/>
            <person name="Aparecida-Saddi V."/>
            <person name="Campos-Telles M.P."/>
            <person name="Grau M."/>
            <person name="Mikheyev A.S."/>
        </authorList>
    </citation>
    <scope>NUCLEOTIDE SEQUENCE</scope>
    <source>
        <tissue evidence="2">Venom_gland</tissue>
    </source>
</reference>